<dbReference type="RefSeq" id="XP_025424581.1">
    <property type="nucleotide sequence ID" value="XM_025568796.1"/>
</dbReference>
<keyword evidence="6" id="KW-1185">Reference proteome</keyword>
<gene>
    <name evidence="7" type="primary">LOC112693634</name>
</gene>
<evidence type="ECO:0000256" key="1">
    <source>
        <dbReference type="ARBA" id="ARBA00009986"/>
    </source>
</evidence>
<dbReference type="GO" id="GO:0016620">
    <property type="term" value="F:oxidoreductase activity, acting on the aldehyde or oxo group of donors, NAD or NADP as acceptor"/>
    <property type="evidence" value="ECO:0007669"/>
    <property type="project" value="InterPro"/>
</dbReference>
<comment type="similarity">
    <text evidence="1 4">Belongs to the aldehyde dehydrogenase family.</text>
</comment>
<feature type="domain" description="Aldehyde dehydrogenase" evidence="5">
    <location>
        <begin position="21"/>
        <end position="483"/>
    </location>
</feature>
<dbReference type="FunFam" id="3.40.309.10:FF:000001">
    <property type="entry name" value="Mitochondrial aldehyde dehydrogenase 2"/>
    <property type="match status" value="1"/>
</dbReference>
<evidence type="ECO:0000259" key="5">
    <source>
        <dbReference type="Pfam" id="PF00171"/>
    </source>
</evidence>
<dbReference type="SUPFAM" id="SSF53720">
    <property type="entry name" value="ALDH-like"/>
    <property type="match status" value="1"/>
</dbReference>
<dbReference type="AlphaFoldDB" id="A0A8B8GPP7"/>
<protein>
    <submittedName>
        <fullName evidence="7">Retinal dehydrogenase 1-like</fullName>
    </submittedName>
</protein>
<evidence type="ECO:0000256" key="2">
    <source>
        <dbReference type="ARBA" id="ARBA00023002"/>
    </source>
</evidence>
<sequence length="487" mass="53115">MEMANPNVEVLFNQIFINNKFVSSVSGKTFPTINPANKKIIANVAEGDQADIDLAVNAARTAFQPGSEWRSMDASARGKLIYKLSELINQNKYHLANLESLDTGKPFSNSLIEVETTVSFFQYYAGFADKIHGKTIPADGPHFSFTKLQPIGVVGQIIPWNYPILMLVCKWGVALAAGCTIVLKPAEQTPLTALHIAALTKEAGFPDGVINVVPGYGPTAGKAIASHPDINKVTFTGSTEVGKLIMEEAAKSNLKRVTLELGGKSPLVIFDDFDVDEAADIAHDAVFTNMGQNCCSASRTFVQEGIYDKFVEKATKLASNKKIGDQFDPDTQVWPLIDESQYNKVLSMIESGKKEGAKLETGGCKVGNTGYFVHPTVFSNVTDDMIIAKEEIFGPVQQIIKFKTLDEVIKRANETKYGLAAGVLTKDISTALKYMENVDAGIVWVNCYLSFTPQAPFGGFKQSGFGKELGEDSFKDYLEIKTVTIRK</sequence>
<evidence type="ECO:0000256" key="3">
    <source>
        <dbReference type="PROSITE-ProRule" id="PRU10007"/>
    </source>
</evidence>
<feature type="active site" evidence="3">
    <location>
        <position position="260"/>
    </location>
</feature>
<dbReference type="Gene3D" id="3.40.605.10">
    <property type="entry name" value="Aldehyde Dehydrogenase, Chain A, domain 1"/>
    <property type="match status" value="1"/>
</dbReference>
<dbReference type="PROSITE" id="PS00687">
    <property type="entry name" value="ALDEHYDE_DEHYDR_GLU"/>
    <property type="match status" value="1"/>
</dbReference>
<organism evidence="6 7">
    <name type="scientific">Sipha flava</name>
    <name type="common">yellow sugarcane aphid</name>
    <dbReference type="NCBI Taxonomy" id="143950"/>
    <lineage>
        <taxon>Eukaryota</taxon>
        <taxon>Metazoa</taxon>
        <taxon>Ecdysozoa</taxon>
        <taxon>Arthropoda</taxon>
        <taxon>Hexapoda</taxon>
        <taxon>Insecta</taxon>
        <taxon>Pterygota</taxon>
        <taxon>Neoptera</taxon>
        <taxon>Paraneoptera</taxon>
        <taxon>Hemiptera</taxon>
        <taxon>Sternorrhyncha</taxon>
        <taxon>Aphidomorpha</taxon>
        <taxon>Aphidoidea</taxon>
        <taxon>Aphididae</taxon>
        <taxon>Sipha</taxon>
    </lineage>
</organism>
<keyword evidence="2 4" id="KW-0560">Oxidoreductase</keyword>
<proteinExistence type="inferred from homology"/>
<dbReference type="Pfam" id="PF00171">
    <property type="entry name" value="Aldedh"/>
    <property type="match status" value="1"/>
</dbReference>
<name>A0A8B8GPP7_9HEMI</name>
<dbReference type="FunFam" id="3.40.605.10:FF:000026">
    <property type="entry name" value="Aldehyde dehydrogenase, putative"/>
    <property type="match status" value="1"/>
</dbReference>
<dbReference type="FunFam" id="3.40.605.10:FF:000050">
    <property type="entry name" value="Aldehyde dehydrogenase, mitochondrial"/>
    <property type="match status" value="1"/>
</dbReference>
<dbReference type="PANTHER" id="PTHR11699">
    <property type="entry name" value="ALDEHYDE DEHYDROGENASE-RELATED"/>
    <property type="match status" value="1"/>
</dbReference>
<dbReference type="InterPro" id="IPR016162">
    <property type="entry name" value="Ald_DH_N"/>
</dbReference>
<evidence type="ECO:0000313" key="6">
    <source>
        <dbReference type="Proteomes" id="UP000694846"/>
    </source>
</evidence>
<dbReference type="InterPro" id="IPR029510">
    <property type="entry name" value="Ald_DH_CS_GLU"/>
</dbReference>
<evidence type="ECO:0000256" key="4">
    <source>
        <dbReference type="RuleBase" id="RU003345"/>
    </source>
</evidence>
<dbReference type="InterPro" id="IPR015590">
    <property type="entry name" value="Aldehyde_DH_dom"/>
</dbReference>
<dbReference type="InterPro" id="IPR016163">
    <property type="entry name" value="Ald_DH_C"/>
</dbReference>
<reference evidence="7" key="1">
    <citation type="submission" date="2025-08" db="UniProtKB">
        <authorList>
            <consortium name="RefSeq"/>
        </authorList>
    </citation>
    <scope>IDENTIFICATION</scope>
    <source>
        <tissue evidence="7">Whole body</tissue>
    </source>
</reference>
<accession>A0A8B8GPP7</accession>
<dbReference type="Gene3D" id="3.40.309.10">
    <property type="entry name" value="Aldehyde Dehydrogenase, Chain A, domain 2"/>
    <property type="match status" value="1"/>
</dbReference>
<dbReference type="GeneID" id="112693634"/>
<evidence type="ECO:0000313" key="7">
    <source>
        <dbReference type="RefSeq" id="XP_025424581.1"/>
    </source>
</evidence>
<dbReference type="Proteomes" id="UP000694846">
    <property type="component" value="Unplaced"/>
</dbReference>
<dbReference type="InterPro" id="IPR016161">
    <property type="entry name" value="Ald_DH/histidinol_DH"/>
</dbReference>
<dbReference type="OrthoDB" id="310895at2759"/>